<gene>
    <name evidence="1" type="ORF">HMF7854_01620</name>
</gene>
<sequence>MRSAPSWPPRQLRRTLSEARQALEQRWLELTRTLLPGIARERGWPVNLDHCFQRILLDHACGSCWYEAIAGRPAYRKASDEQLAAAVDAGEQVLSGTLDLKRLNRESLRHRGKRGR</sequence>
<protein>
    <submittedName>
        <fullName evidence="1">GCN5-related N-acetyltransferase</fullName>
    </submittedName>
</protein>
<evidence type="ECO:0000313" key="1">
    <source>
        <dbReference type="EMBL" id="RST29667.1"/>
    </source>
</evidence>
<name>A0A3R9YK98_9SPHN</name>
<keyword evidence="1" id="KW-0808">Transferase</keyword>
<dbReference type="OrthoDB" id="281270at2"/>
<dbReference type="AlphaFoldDB" id="A0A3R9YK98"/>
<dbReference type="GO" id="GO:0016740">
    <property type="term" value="F:transferase activity"/>
    <property type="evidence" value="ECO:0007669"/>
    <property type="project" value="UniProtKB-KW"/>
</dbReference>
<dbReference type="EMBL" id="RWJF01000001">
    <property type="protein sequence ID" value="RST29667.1"/>
    <property type="molecule type" value="Genomic_DNA"/>
</dbReference>
<organism evidence="1 2">
    <name type="scientific">Sphingomonas ginkgonis</name>
    <dbReference type="NCBI Taxonomy" id="2315330"/>
    <lineage>
        <taxon>Bacteria</taxon>
        <taxon>Pseudomonadati</taxon>
        <taxon>Pseudomonadota</taxon>
        <taxon>Alphaproteobacteria</taxon>
        <taxon>Sphingomonadales</taxon>
        <taxon>Sphingomonadaceae</taxon>
        <taxon>Sphingomonas</taxon>
    </lineage>
</organism>
<evidence type="ECO:0000313" key="2">
    <source>
        <dbReference type="Proteomes" id="UP000274661"/>
    </source>
</evidence>
<proteinExistence type="predicted"/>
<reference evidence="1 2" key="1">
    <citation type="submission" date="2018-12" db="EMBL/GenBank/DDBJ databases">
        <title>Sphingomonas sp. HMF7854 Genome sequencing and assembly.</title>
        <authorList>
            <person name="Cha I."/>
            <person name="Kang H."/>
            <person name="Kim H."/>
            <person name="Kang J."/>
            <person name="Joh K."/>
        </authorList>
    </citation>
    <scope>NUCLEOTIDE SEQUENCE [LARGE SCALE GENOMIC DNA]</scope>
    <source>
        <strain evidence="1 2">HMF7854</strain>
    </source>
</reference>
<dbReference type="Proteomes" id="UP000274661">
    <property type="component" value="Unassembled WGS sequence"/>
</dbReference>
<keyword evidence="2" id="KW-1185">Reference proteome</keyword>
<accession>A0A3R9YK98</accession>
<comment type="caution">
    <text evidence="1">The sequence shown here is derived from an EMBL/GenBank/DDBJ whole genome shotgun (WGS) entry which is preliminary data.</text>
</comment>